<evidence type="ECO:0000313" key="1">
    <source>
        <dbReference type="EMBL" id="MFC0516585.1"/>
    </source>
</evidence>
<dbReference type="RefSeq" id="WP_377024362.1">
    <property type="nucleotide sequence ID" value="NZ_JBHLTS010000063.1"/>
</dbReference>
<name>A0ABV6LB00_9SPHI</name>
<reference evidence="1 2" key="1">
    <citation type="submission" date="2024-09" db="EMBL/GenBank/DDBJ databases">
        <authorList>
            <person name="Sun Q."/>
            <person name="Mori K."/>
        </authorList>
    </citation>
    <scope>NUCLEOTIDE SEQUENCE [LARGE SCALE GENOMIC DNA]</scope>
    <source>
        <strain evidence="1 2">NCAIM B.02415</strain>
    </source>
</reference>
<dbReference type="Proteomes" id="UP001589828">
    <property type="component" value="Unassembled WGS sequence"/>
</dbReference>
<accession>A0ABV6LB00</accession>
<dbReference type="EMBL" id="JBHLTS010000063">
    <property type="protein sequence ID" value="MFC0516585.1"/>
    <property type="molecule type" value="Genomic_DNA"/>
</dbReference>
<gene>
    <name evidence="1" type="ORF">ACFFGT_20430</name>
</gene>
<protein>
    <submittedName>
        <fullName evidence="1">Uncharacterized protein</fullName>
    </submittedName>
</protein>
<comment type="caution">
    <text evidence="1">The sequence shown here is derived from an EMBL/GenBank/DDBJ whole genome shotgun (WGS) entry which is preliminary data.</text>
</comment>
<proteinExistence type="predicted"/>
<keyword evidence="2" id="KW-1185">Reference proteome</keyword>
<sequence length="211" mass="24142">MKKNLFLLAILLLGNVAYGQSNYLHLISPVNSTSNNPVSADEMTSRIRKDAENYARYAPVPRMAEMDYAFGADIEEYKKLNGFGVLYIPSLNRDSSEYPIKRVYVKVNNKIIELEKLGEIKVPVTDPQIISTFGRNRIDYYYLLPYQLTLKDSEVLIDWSTNRQNFTLTKFPNTGPIDFITTKNIGKNDGVIDKHTLKAFLKREFNVNSAD</sequence>
<organism evidence="1 2">
    <name type="scientific">Mucilaginibacter angelicae</name>
    <dbReference type="NCBI Taxonomy" id="869718"/>
    <lineage>
        <taxon>Bacteria</taxon>
        <taxon>Pseudomonadati</taxon>
        <taxon>Bacteroidota</taxon>
        <taxon>Sphingobacteriia</taxon>
        <taxon>Sphingobacteriales</taxon>
        <taxon>Sphingobacteriaceae</taxon>
        <taxon>Mucilaginibacter</taxon>
    </lineage>
</organism>
<evidence type="ECO:0000313" key="2">
    <source>
        <dbReference type="Proteomes" id="UP001589828"/>
    </source>
</evidence>